<accession>A0A178ZLE7</accession>
<protein>
    <submittedName>
        <fullName evidence="2">Uncharacterized protein</fullName>
    </submittedName>
</protein>
<dbReference type="OrthoDB" id="28755at2759"/>
<sequence length="273" mass="30853">MLTPELTPSPSVASSPSFPSTPDPRPLDLVIASYNECLTWLSTYSSLATVYSKGELPPDPSIFREVKALPNWGRESHTYLHHIVHNYDNLAEVTLFLQGNIHDTNDGTPAHTDLTLDEIVGMAKRLTDLPDVLGQTPQGVLPLGKVNSFADWDGVKYLPGWIERRGKGLRRSQYSPAQFWNHIVNGTADEMDPHWTPPPAEIKWTQGALFAVTRQTIQRHPITVYERAYNYFHSLADVNPEEGHYMERFWLGLFSYPGRDGPRNGWGLRSLFL</sequence>
<evidence type="ECO:0000313" key="3">
    <source>
        <dbReference type="Proteomes" id="UP000078343"/>
    </source>
</evidence>
<dbReference type="AlphaFoldDB" id="A0A178ZLE7"/>
<feature type="region of interest" description="Disordered" evidence="1">
    <location>
        <begin position="1"/>
        <end position="22"/>
    </location>
</feature>
<gene>
    <name evidence="2" type="ORF">AYL99_05626</name>
</gene>
<dbReference type="PANTHER" id="PTHR37490">
    <property type="entry name" value="EXPRESSED PROTEIN"/>
    <property type="match status" value="1"/>
</dbReference>
<dbReference type="Pfam" id="PF11913">
    <property type="entry name" value="DUF3431"/>
    <property type="match status" value="1"/>
</dbReference>
<dbReference type="PANTHER" id="PTHR37490:SF1">
    <property type="entry name" value="GLYCOSYLTRANSFERASE 2-LIKE DOMAIN-CONTAINING PROTEIN"/>
    <property type="match status" value="1"/>
</dbReference>
<organism evidence="2 3">
    <name type="scientific">Fonsecaea erecta</name>
    <dbReference type="NCBI Taxonomy" id="1367422"/>
    <lineage>
        <taxon>Eukaryota</taxon>
        <taxon>Fungi</taxon>
        <taxon>Dikarya</taxon>
        <taxon>Ascomycota</taxon>
        <taxon>Pezizomycotina</taxon>
        <taxon>Eurotiomycetes</taxon>
        <taxon>Chaetothyriomycetidae</taxon>
        <taxon>Chaetothyriales</taxon>
        <taxon>Herpotrichiellaceae</taxon>
        <taxon>Fonsecaea</taxon>
    </lineage>
</organism>
<feature type="compositionally biased region" description="Low complexity" evidence="1">
    <location>
        <begin position="8"/>
        <end position="18"/>
    </location>
</feature>
<dbReference type="InterPro" id="IPR021838">
    <property type="entry name" value="DUF3431"/>
</dbReference>
<evidence type="ECO:0000256" key="1">
    <source>
        <dbReference type="SAM" id="MobiDB-lite"/>
    </source>
</evidence>
<dbReference type="RefSeq" id="XP_018693991.1">
    <property type="nucleotide sequence ID" value="XM_018837138.1"/>
</dbReference>
<dbReference type="GeneID" id="30009794"/>
<proteinExistence type="predicted"/>
<evidence type="ECO:0000313" key="2">
    <source>
        <dbReference type="EMBL" id="OAP60624.1"/>
    </source>
</evidence>
<comment type="caution">
    <text evidence="2">The sequence shown here is derived from an EMBL/GenBank/DDBJ whole genome shotgun (WGS) entry which is preliminary data.</text>
</comment>
<keyword evidence="3" id="KW-1185">Reference proteome</keyword>
<name>A0A178ZLE7_9EURO</name>
<dbReference type="Proteomes" id="UP000078343">
    <property type="component" value="Unassembled WGS sequence"/>
</dbReference>
<reference evidence="2 3" key="1">
    <citation type="submission" date="2016-04" db="EMBL/GenBank/DDBJ databases">
        <title>Draft genome of Fonsecaea erecta CBS 125763.</title>
        <authorList>
            <person name="Weiss V.A."/>
            <person name="Vicente V.A."/>
            <person name="Raittz R.T."/>
            <person name="Moreno L.F."/>
            <person name="De Souza E.M."/>
            <person name="Pedrosa F.O."/>
            <person name="Steffens M.B."/>
            <person name="Faoro H."/>
            <person name="Tadra-Sfeir M.Z."/>
            <person name="Najafzadeh M.J."/>
            <person name="Felipe M.S."/>
            <person name="Teixeira M."/>
            <person name="Sun J."/>
            <person name="Xi L."/>
            <person name="Gomes R."/>
            <person name="De Azevedo C.M."/>
            <person name="Salgado C.G."/>
            <person name="Da Silva M.B."/>
            <person name="Nascimento M.F."/>
            <person name="Queiroz-Telles F."/>
            <person name="Attili D.S."/>
            <person name="Gorbushina A."/>
        </authorList>
    </citation>
    <scope>NUCLEOTIDE SEQUENCE [LARGE SCALE GENOMIC DNA]</scope>
    <source>
        <strain evidence="2 3">CBS 125763</strain>
    </source>
</reference>
<dbReference type="EMBL" id="LVYI01000004">
    <property type="protein sequence ID" value="OAP60624.1"/>
    <property type="molecule type" value="Genomic_DNA"/>
</dbReference>